<name>A0ACC1BM42_9ROSI</name>
<comment type="caution">
    <text evidence="1">The sequence shown here is derived from an EMBL/GenBank/DDBJ whole genome shotgun (WGS) entry which is preliminary data.</text>
</comment>
<sequence length="80" mass="9451">MNMIHSARSFSKFTLHTYIRYVMANLLLKNAISSDETHTLVVSSQRHYGLMLVTIFPGSTFHFNLLRVIFIFLHHERNRE</sequence>
<accession>A0ACC1BM42</accession>
<protein>
    <submittedName>
        <fullName evidence="1">Uncharacterized protein</fullName>
    </submittedName>
</protein>
<proteinExistence type="predicted"/>
<organism evidence="1 2">
    <name type="scientific">Pistacia atlantica</name>
    <dbReference type="NCBI Taxonomy" id="434234"/>
    <lineage>
        <taxon>Eukaryota</taxon>
        <taxon>Viridiplantae</taxon>
        <taxon>Streptophyta</taxon>
        <taxon>Embryophyta</taxon>
        <taxon>Tracheophyta</taxon>
        <taxon>Spermatophyta</taxon>
        <taxon>Magnoliopsida</taxon>
        <taxon>eudicotyledons</taxon>
        <taxon>Gunneridae</taxon>
        <taxon>Pentapetalae</taxon>
        <taxon>rosids</taxon>
        <taxon>malvids</taxon>
        <taxon>Sapindales</taxon>
        <taxon>Anacardiaceae</taxon>
        <taxon>Pistacia</taxon>
    </lineage>
</organism>
<keyword evidence="2" id="KW-1185">Reference proteome</keyword>
<gene>
    <name evidence="1" type="ORF">Patl1_22227</name>
</gene>
<evidence type="ECO:0000313" key="2">
    <source>
        <dbReference type="Proteomes" id="UP001164250"/>
    </source>
</evidence>
<dbReference type="EMBL" id="CM047900">
    <property type="protein sequence ID" value="KAJ0100079.1"/>
    <property type="molecule type" value="Genomic_DNA"/>
</dbReference>
<dbReference type="Proteomes" id="UP001164250">
    <property type="component" value="Chromosome 4"/>
</dbReference>
<reference evidence="2" key="1">
    <citation type="journal article" date="2023" name="G3 (Bethesda)">
        <title>Genome assembly and association tests identify interacting loci associated with vigor, precocity, and sex in interspecific pistachio rootstocks.</title>
        <authorList>
            <person name="Palmer W."/>
            <person name="Jacygrad E."/>
            <person name="Sagayaradj S."/>
            <person name="Cavanaugh K."/>
            <person name="Han R."/>
            <person name="Bertier L."/>
            <person name="Beede B."/>
            <person name="Kafkas S."/>
            <person name="Golino D."/>
            <person name="Preece J."/>
            <person name="Michelmore R."/>
        </authorList>
    </citation>
    <scope>NUCLEOTIDE SEQUENCE [LARGE SCALE GENOMIC DNA]</scope>
</reference>
<evidence type="ECO:0000313" key="1">
    <source>
        <dbReference type="EMBL" id="KAJ0100079.1"/>
    </source>
</evidence>